<organism evidence="2 3">
    <name type="scientific">Phyllobacterium ifriqiyense</name>
    <dbReference type="NCBI Taxonomy" id="314238"/>
    <lineage>
        <taxon>Bacteria</taxon>
        <taxon>Pseudomonadati</taxon>
        <taxon>Pseudomonadota</taxon>
        <taxon>Alphaproteobacteria</taxon>
        <taxon>Hyphomicrobiales</taxon>
        <taxon>Phyllobacteriaceae</taxon>
        <taxon>Phyllobacterium</taxon>
    </lineage>
</organism>
<keyword evidence="2" id="KW-0413">Isomerase</keyword>
<gene>
    <name evidence="2" type="ORF">QFZ34_004277</name>
</gene>
<evidence type="ECO:0000313" key="2">
    <source>
        <dbReference type="EMBL" id="MDQ0999095.1"/>
    </source>
</evidence>
<dbReference type="Gene3D" id="3.30.70.100">
    <property type="match status" value="1"/>
</dbReference>
<dbReference type="InterPro" id="IPR007138">
    <property type="entry name" value="ABM_dom"/>
</dbReference>
<dbReference type="SUPFAM" id="SSF54909">
    <property type="entry name" value="Dimeric alpha+beta barrel"/>
    <property type="match status" value="1"/>
</dbReference>
<comment type="caution">
    <text evidence="2">The sequence shown here is derived from an EMBL/GenBank/DDBJ whole genome shotgun (WGS) entry which is preliminary data.</text>
</comment>
<protein>
    <submittedName>
        <fullName evidence="2">Autoinducer 2-degrading protein</fullName>
        <ecNumber evidence="2">5.3.1.32</ecNumber>
    </submittedName>
</protein>
<dbReference type="Proteomes" id="UP001237780">
    <property type="component" value="Unassembled WGS sequence"/>
</dbReference>
<dbReference type="EC" id="5.3.1.32" evidence="2"/>
<accession>A0ABU0SEA6</accession>
<proteinExistence type="predicted"/>
<dbReference type="RefSeq" id="WP_115053096.1">
    <property type="nucleotide sequence ID" value="NZ_JAUSZT010000003.1"/>
</dbReference>
<dbReference type="EMBL" id="JAUSZT010000003">
    <property type="protein sequence ID" value="MDQ0999095.1"/>
    <property type="molecule type" value="Genomic_DNA"/>
</dbReference>
<dbReference type="PROSITE" id="PS51725">
    <property type="entry name" value="ABM"/>
    <property type="match status" value="1"/>
</dbReference>
<evidence type="ECO:0000259" key="1">
    <source>
        <dbReference type="PROSITE" id="PS51725"/>
    </source>
</evidence>
<evidence type="ECO:0000313" key="3">
    <source>
        <dbReference type="Proteomes" id="UP001237780"/>
    </source>
</evidence>
<sequence>MTAWTIIVEFETNEGKEEEFLTRIREHARKTLEEEPGCLRFEVIKPVQRDGTPIPNKVMVNELYANEAAVTAHESNPRMPKVREANKPLLKSSRLIYAQAVDGKVAAEGLRPQELNASNDD</sequence>
<keyword evidence="3" id="KW-1185">Reference proteome</keyword>
<name>A0ABU0SEA6_9HYPH</name>
<dbReference type="GO" id="GO:0002952">
    <property type="term" value="F:(4S)-4-hydroxy-5-phosphonooxypentane-2,3-dione isomerase activity"/>
    <property type="evidence" value="ECO:0007669"/>
    <property type="project" value="UniProtKB-EC"/>
</dbReference>
<reference evidence="2 3" key="1">
    <citation type="submission" date="2023-07" db="EMBL/GenBank/DDBJ databases">
        <title>Comparative genomics of wheat-associated soil bacteria to identify genetic determinants of phenazine resistance.</title>
        <authorList>
            <person name="Mouncey N."/>
        </authorList>
    </citation>
    <scope>NUCLEOTIDE SEQUENCE [LARGE SCALE GENOMIC DNA]</scope>
    <source>
        <strain evidence="2 3">W4I11</strain>
    </source>
</reference>
<dbReference type="Pfam" id="PF03992">
    <property type="entry name" value="ABM"/>
    <property type="match status" value="1"/>
</dbReference>
<feature type="domain" description="ABM" evidence="1">
    <location>
        <begin position="4"/>
        <end position="98"/>
    </location>
</feature>
<dbReference type="InterPro" id="IPR011008">
    <property type="entry name" value="Dimeric_a/b-barrel"/>
</dbReference>